<gene>
    <name evidence="18" type="primary">LOC105366751</name>
</gene>
<name>A0AAJ7E0W6_9HYME</name>
<evidence type="ECO:0000256" key="1">
    <source>
        <dbReference type="ARBA" id="ARBA00022659"/>
    </source>
</evidence>
<keyword evidence="8" id="KW-1015">Disulfide bond</keyword>
<dbReference type="InterPro" id="IPR009003">
    <property type="entry name" value="Peptidase_S1_PA"/>
</dbReference>
<evidence type="ECO:0000256" key="4">
    <source>
        <dbReference type="ARBA" id="ARBA00022801"/>
    </source>
</evidence>
<evidence type="ECO:0000313" key="17">
    <source>
        <dbReference type="Proteomes" id="UP000695007"/>
    </source>
</evidence>
<keyword evidence="1" id="KW-0768">Sushi</keyword>
<dbReference type="InterPro" id="IPR043504">
    <property type="entry name" value="Peptidase_S1_PA_chymotrypsin"/>
</dbReference>
<organism evidence="17 18">
    <name type="scientific">Ceratosolen solmsi marchali</name>
    <dbReference type="NCBI Taxonomy" id="326594"/>
    <lineage>
        <taxon>Eukaryota</taxon>
        <taxon>Metazoa</taxon>
        <taxon>Ecdysozoa</taxon>
        <taxon>Arthropoda</taxon>
        <taxon>Hexapoda</taxon>
        <taxon>Insecta</taxon>
        <taxon>Pterygota</taxon>
        <taxon>Neoptera</taxon>
        <taxon>Endopterygota</taxon>
        <taxon>Hymenoptera</taxon>
        <taxon>Apocrita</taxon>
        <taxon>Proctotrupomorpha</taxon>
        <taxon>Chalcidoidea</taxon>
        <taxon>Agaonidae</taxon>
        <taxon>Agaoninae</taxon>
        <taxon>Ceratosolen</taxon>
    </lineage>
</organism>
<feature type="chain" id="PRO_5042313330" description="CLIP domain-containing serine protease" evidence="13">
    <location>
        <begin position="23"/>
        <end position="404"/>
    </location>
</feature>
<dbReference type="AlphaFoldDB" id="A0AAJ7E0W6"/>
<sequence length="404" mass="44283">MNYKDGVIYLLFGFIIFHITSSQSSQCRTPNNELGKCLSIKRCPELILILRSVPLNPMNVNFLRASQCSFQNGDPFVCCPIRNISQNPYSNGKDGRSNGDSSNGPINSSINGPTAGRFWNQRDDIAKLEASSLLPIDCGRDLSNRIIGGNVTELDEFPWMALLEYRKRNGKTTACGGVLISKRYVLTAAHCIKGRSLPKTWNLVAVRLGEYNTATERDCIPDGNDSQVCAEEPLTVPVEEQIAHADYAPETNGEKNDIALLRLSREVTFTNFVKPICLPSGPELNKKFQVAGWGRTESKSESEVKLKVTLGLANKAACAEKYLGYGIILGDGQICAGGEKGKDSCRGDSGGPLMQQDRTSDGTLKWKSVGVVSFGPSPCGMPGWPGVYTKLYDYMSWILYTIRP</sequence>
<evidence type="ECO:0000256" key="5">
    <source>
        <dbReference type="ARBA" id="ARBA00022820"/>
    </source>
</evidence>
<evidence type="ECO:0000256" key="14">
    <source>
        <dbReference type="SAM" id="MobiDB-lite"/>
    </source>
</evidence>
<dbReference type="GO" id="GO:0042381">
    <property type="term" value="P:hemolymph coagulation"/>
    <property type="evidence" value="ECO:0007669"/>
    <property type="project" value="UniProtKB-KW"/>
</dbReference>
<evidence type="ECO:0000256" key="13">
    <source>
        <dbReference type="RuleBase" id="RU366078"/>
    </source>
</evidence>
<evidence type="ECO:0000256" key="7">
    <source>
        <dbReference type="ARBA" id="ARBA00023145"/>
    </source>
</evidence>
<dbReference type="SMART" id="SM00680">
    <property type="entry name" value="CLIP"/>
    <property type="match status" value="1"/>
</dbReference>
<keyword evidence="2 12" id="KW-0645">Protease</keyword>
<evidence type="ECO:0000256" key="9">
    <source>
        <dbReference type="ARBA" id="ARBA00023180"/>
    </source>
</evidence>
<reference evidence="18" key="1">
    <citation type="submission" date="2025-08" db="UniProtKB">
        <authorList>
            <consortium name="RefSeq"/>
        </authorList>
    </citation>
    <scope>IDENTIFICATION</scope>
</reference>
<proteinExistence type="inferred from homology"/>
<feature type="compositionally biased region" description="Low complexity" evidence="14">
    <location>
        <begin position="98"/>
        <end position="113"/>
    </location>
</feature>
<evidence type="ECO:0000256" key="12">
    <source>
        <dbReference type="RuleBase" id="RU363034"/>
    </source>
</evidence>
<feature type="domain" description="Peptidase S1" evidence="15">
    <location>
        <begin position="146"/>
        <end position="403"/>
    </location>
</feature>
<dbReference type="SMART" id="SM00020">
    <property type="entry name" value="Tryp_SPc"/>
    <property type="match status" value="1"/>
</dbReference>
<accession>A0AAJ7E0W6</accession>
<comment type="domain">
    <text evidence="13">The clip domain consists of 35-55 residues which are 'knitted' together usually by 3 conserved disulfide bonds forming a clip-like compact structure.</text>
</comment>
<keyword evidence="9" id="KW-0325">Glycoprotein</keyword>
<dbReference type="InterPro" id="IPR001314">
    <property type="entry name" value="Peptidase_S1A"/>
</dbReference>
<keyword evidence="6 12" id="KW-0720">Serine protease</keyword>
<comment type="similarity">
    <text evidence="10 13">Belongs to the peptidase S1 family. CLIP subfamily.</text>
</comment>
<evidence type="ECO:0000256" key="2">
    <source>
        <dbReference type="ARBA" id="ARBA00022670"/>
    </source>
</evidence>
<dbReference type="PROSITE" id="PS51888">
    <property type="entry name" value="CLIP"/>
    <property type="match status" value="1"/>
</dbReference>
<dbReference type="PROSITE" id="PS00135">
    <property type="entry name" value="TRYPSIN_SER"/>
    <property type="match status" value="1"/>
</dbReference>
<dbReference type="InterPro" id="IPR051487">
    <property type="entry name" value="Ser/Thr_Proteases_Immune/Dev"/>
</dbReference>
<dbReference type="KEGG" id="csol:105366751"/>
<dbReference type="GO" id="GO:0005576">
    <property type="term" value="C:extracellular region"/>
    <property type="evidence" value="ECO:0007669"/>
    <property type="project" value="UniProtKB-SubCell"/>
</dbReference>
<dbReference type="PRINTS" id="PR00722">
    <property type="entry name" value="CHYMOTRYPSIN"/>
</dbReference>
<evidence type="ECO:0000256" key="3">
    <source>
        <dbReference type="ARBA" id="ARBA00022729"/>
    </source>
</evidence>
<evidence type="ECO:0000259" key="15">
    <source>
        <dbReference type="PROSITE" id="PS50240"/>
    </source>
</evidence>
<evidence type="ECO:0000313" key="18">
    <source>
        <dbReference type="RefSeq" id="XP_011503594.1"/>
    </source>
</evidence>
<dbReference type="Proteomes" id="UP000695007">
    <property type="component" value="Unplaced"/>
</dbReference>
<dbReference type="InterPro" id="IPR022700">
    <property type="entry name" value="CLIP"/>
</dbReference>
<evidence type="ECO:0000256" key="11">
    <source>
        <dbReference type="ARBA" id="ARBA00052079"/>
    </source>
</evidence>
<dbReference type="Gene3D" id="3.30.1640.30">
    <property type="match status" value="1"/>
</dbReference>
<dbReference type="PANTHER" id="PTHR24256">
    <property type="entry name" value="TRYPTASE-RELATED"/>
    <property type="match status" value="1"/>
</dbReference>
<dbReference type="GO" id="GO:0004252">
    <property type="term" value="F:serine-type endopeptidase activity"/>
    <property type="evidence" value="ECO:0007669"/>
    <property type="project" value="UniProtKB-UniRule"/>
</dbReference>
<protein>
    <recommendedName>
        <fullName evidence="13">CLIP domain-containing serine protease</fullName>
        <ecNumber evidence="12">3.4.21.-</ecNumber>
    </recommendedName>
</protein>
<keyword evidence="3 13" id="KW-0732">Signal</keyword>
<dbReference type="FunFam" id="3.30.1640.30:FF:000001">
    <property type="entry name" value="Serine protease 7"/>
    <property type="match status" value="1"/>
</dbReference>
<dbReference type="CDD" id="cd00190">
    <property type="entry name" value="Tryp_SPc"/>
    <property type="match status" value="1"/>
</dbReference>
<dbReference type="InterPro" id="IPR018114">
    <property type="entry name" value="TRYPSIN_HIS"/>
</dbReference>
<dbReference type="GO" id="GO:0006508">
    <property type="term" value="P:proteolysis"/>
    <property type="evidence" value="ECO:0007669"/>
    <property type="project" value="UniProtKB-KW"/>
</dbReference>
<dbReference type="FunFam" id="2.40.10.10:FF:000120">
    <property type="entry name" value="Putative serine protease"/>
    <property type="match status" value="1"/>
</dbReference>
<dbReference type="EC" id="3.4.21.-" evidence="12"/>
<feature type="signal peptide" evidence="13">
    <location>
        <begin position="1"/>
        <end position="22"/>
    </location>
</feature>
<keyword evidence="7" id="KW-0865">Zymogen</keyword>
<dbReference type="InterPro" id="IPR001254">
    <property type="entry name" value="Trypsin_dom"/>
</dbReference>
<comment type="catalytic activity">
    <reaction evidence="11">
        <text>Selective cleavage of 103-Arg-|-Ser-104 and 124-Ile-|-Ile-125 bonds in Limulus clotting factor B to form activated factor B. Cleavage of -Pro-Arg-|-Xaa- bonds in synthetic substrates.</text>
        <dbReference type="EC" id="3.4.21.84"/>
    </reaction>
</comment>
<feature type="domain" description="Clip" evidence="16">
    <location>
        <begin position="26"/>
        <end position="79"/>
    </location>
</feature>
<dbReference type="SUPFAM" id="SSF50494">
    <property type="entry name" value="Trypsin-like serine proteases"/>
    <property type="match status" value="1"/>
</dbReference>
<dbReference type="Gene3D" id="2.40.10.10">
    <property type="entry name" value="Trypsin-like serine proteases"/>
    <property type="match status" value="2"/>
</dbReference>
<dbReference type="InterPro" id="IPR038565">
    <property type="entry name" value="CLIP_sf"/>
</dbReference>
<dbReference type="PROSITE" id="PS00134">
    <property type="entry name" value="TRYPSIN_HIS"/>
    <property type="match status" value="1"/>
</dbReference>
<evidence type="ECO:0000259" key="16">
    <source>
        <dbReference type="PROSITE" id="PS51888"/>
    </source>
</evidence>
<dbReference type="PROSITE" id="PS50240">
    <property type="entry name" value="TRYPSIN_DOM"/>
    <property type="match status" value="1"/>
</dbReference>
<comment type="subcellular location">
    <subcellularLocation>
        <location evidence="13">Secreted</location>
    </subcellularLocation>
</comment>
<keyword evidence="13" id="KW-0964">Secreted</keyword>
<dbReference type="Pfam" id="PF12032">
    <property type="entry name" value="CLIP"/>
    <property type="match status" value="1"/>
</dbReference>
<keyword evidence="5" id="KW-0353">Hemolymph clotting</keyword>
<keyword evidence="4 12" id="KW-0378">Hydrolase</keyword>
<evidence type="ECO:0000256" key="10">
    <source>
        <dbReference type="ARBA" id="ARBA00024195"/>
    </source>
</evidence>
<keyword evidence="17" id="KW-1185">Reference proteome</keyword>
<dbReference type="InterPro" id="IPR033116">
    <property type="entry name" value="TRYPSIN_SER"/>
</dbReference>
<dbReference type="GeneID" id="105366751"/>
<evidence type="ECO:0000256" key="8">
    <source>
        <dbReference type="ARBA" id="ARBA00023157"/>
    </source>
</evidence>
<evidence type="ECO:0000256" key="6">
    <source>
        <dbReference type="ARBA" id="ARBA00022825"/>
    </source>
</evidence>
<feature type="region of interest" description="Disordered" evidence="14">
    <location>
        <begin position="89"/>
        <end position="115"/>
    </location>
</feature>
<dbReference type="Pfam" id="PF00089">
    <property type="entry name" value="Trypsin"/>
    <property type="match status" value="1"/>
</dbReference>
<dbReference type="RefSeq" id="XP_011503594.1">
    <property type="nucleotide sequence ID" value="XM_011505292.1"/>
</dbReference>